<protein>
    <submittedName>
        <fullName evidence="1">Uncharacterized protein</fullName>
    </submittedName>
</protein>
<organism evidence="1">
    <name type="scientific">uncultured bacterium</name>
    <name type="common">gcode 4</name>
    <dbReference type="NCBI Taxonomy" id="1234023"/>
    <lineage>
        <taxon>Bacteria</taxon>
        <taxon>environmental samples</taxon>
    </lineage>
</organism>
<dbReference type="AlphaFoldDB" id="K1XI22"/>
<reference evidence="1" key="1">
    <citation type="journal article" date="2012" name="Science">
        <title>Fermentation, hydrogen, and sulfur metabolism in multiple uncultivated bacterial phyla.</title>
        <authorList>
            <person name="Wrighton K.C."/>
            <person name="Thomas B.C."/>
            <person name="Sharon I."/>
            <person name="Miller C.S."/>
            <person name="Castelle C.J."/>
            <person name="VerBerkmoes N.C."/>
            <person name="Wilkins M.J."/>
            <person name="Hettich R.L."/>
            <person name="Lipton M.S."/>
            <person name="Williams K.H."/>
            <person name="Long P.E."/>
            <person name="Banfield J.F."/>
        </authorList>
    </citation>
    <scope>NUCLEOTIDE SEQUENCE [LARGE SCALE GENOMIC DNA]</scope>
</reference>
<name>K1XI22_9BACT</name>
<comment type="caution">
    <text evidence="1">The sequence shown here is derived from an EMBL/GenBank/DDBJ whole genome shotgun (WGS) entry which is preliminary data.</text>
</comment>
<accession>K1XI22</accession>
<dbReference type="EMBL" id="AMFJ01036173">
    <property type="protein sequence ID" value="EKD24747.1"/>
    <property type="molecule type" value="Genomic_DNA"/>
</dbReference>
<sequence>MANGDNYQNKLDETILHITQYAFLLLKTRSIWIKKPFPFKKTFSLDWVHCAPNLYWHCS</sequence>
<evidence type="ECO:0000313" key="1">
    <source>
        <dbReference type="EMBL" id="EKD24747.1"/>
    </source>
</evidence>
<gene>
    <name evidence="1" type="ORF">ACD_80C00166G0008</name>
</gene>
<proteinExistence type="predicted"/>